<name>A0A073KBF3_9BACI</name>
<comment type="cofactor">
    <cofactor evidence="1">
        <name>Mg(2+)</name>
        <dbReference type="ChEBI" id="CHEBI:18420"/>
    </cofactor>
</comment>
<dbReference type="InterPro" id="IPR000086">
    <property type="entry name" value="NUDIX_hydrolase_dom"/>
</dbReference>
<evidence type="ECO:0000256" key="4">
    <source>
        <dbReference type="RuleBase" id="RU003476"/>
    </source>
</evidence>
<dbReference type="Pfam" id="PF00293">
    <property type="entry name" value="NUDIX"/>
    <property type="match status" value="1"/>
</dbReference>
<gene>
    <name evidence="6" type="ORF">BAGA_06625</name>
</gene>
<sequence>MKRVDVVYALIYNQAQNQVLMVHNVEQGAWSLPGGAVEKGETLEVAVVREVKEETGLAVEMQGIAAINEKFFTEVGNHALLITFHANVIDGEIGVQDAAEISVVEWVDIKTANERFPYYDGGIESLLEAYIPYRFQRETK</sequence>
<evidence type="ECO:0000313" key="6">
    <source>
        <dbReference type="EMBL" id="KEK23841.1"/>
    </source>
</evidence>
<dbReference type="OrthoDB" id="9787880at2"/>
<proteinExistence type="inferred from homology"/>
<organism evidence="6 7">
    <name type="scientific">Bacillus gaemokensis</name>
    <dbReference type="NCBI Taxonomy" id="574375"/>
    <lineage>
        <taxon>Bacteria</taxon>
        <taxon>Bacillati</taxon>
        <taxon>Bacillota</taxon>
        <taxon>Bacilli</taxon>
        <taxon>Bacillales</taxon>
        <taxon>Bacillaceae</taxon>
        <taxon>Bacillus</taxon>
        <taxon>Bacillus cereus group</taxon>
    </lineage>
</organism>
<evidence type="ECO:0000256" key="1">
    <source>
        <dbReference type="ARBA" id="ARBA00001946"/>
    </source>
</evidence>
<dbReference type="STRING" id="574375.AZF08_20700"/>
<dbReference type="CDD" id="cd02883">
    <property type="entry name" value="NUDIX_Hydrolase"/>
    <property type="match status" value="1"/>
</dbReference>
<dbReference type="AlphaFoldDB" id="A0A073KBF3"/>
<dbReference type="PANTHER" id="PTHR43046">
    <property type="entry name" value="GDP-MANNOSE MANNOSYL HYDROLASE"/>
    <property type="match status" value="1"/>
</dbReference>
<dbReference type="RefSeq" id="WP_033675184.1">
    <property type="nucleotide sequence ID" value="NZ_JOTM01000012.1"/>
</dbReference>
<protein>
    <submittedName>
        <fullName evidence="6">DNA mismatch repair protein MutT</fullName>
    </submittedName>
</protein>
<dbReference type="PROSITE" id="PS00893">
    <property type="entry name" value="NUDIX_BOX"/>
    <property type="match status" value="1"/>
</dbReference>
<reference evidence="6 7" key="1">
    <citation type="submission" date="2014-06" db="EMBL/GenBank/DDBJ databases">
        <title>Draft genome sequence of Bacillus gaemokensis JCM 15801 (MCCC 1A00707).</title>
        <authorList>
            <person name="Lai Q."/>
            <person name="Liu Y."/>
            <person name="Shao Z."/>
        </authorList>
    </citation>
    <scope>NUCLEOTIDE SEQUENCE [LARGE SCALE GENOMIC DNA]</scope>
    <source>
        <strain evidence="6 7">JCM 15801</strain>
    </source>
</reference>
<dbReference type="InterPro" id="IPR020476">
    <property type="entry name" value="Nudix_hydrolase"/>
</dbReference>
<keyword evidence="7" id="KW-1185">Reference proteome</keyword>
<comment type="similarity">
    <text evidence="4">Belongs to the Nudix hydrolase family.</text>
</comment>
<keyword evidence="3" id="KW-0460">Magnesium</keyword>
<comment type="caution">
    <text evidence="6">The sequence shown here is derived from an EMBL/GenBank/DDBJ whole genome shotgun (WGS) entry which is preliminary data.</text>
</comment>
<dbReference type="InterPro" id="IPR015797">
    <property type="entry name" value="NUDIX_hydrolase-like_dom_sf"/>
</dbReference>
<dbReference type="EMBL" id="JOTM01000012">
    <property type="protein sequence ID" value="KEK23841.1"/>
    <property type="molecule type" value="Genomic_DNA"/>
</dbReference>
<dbReference type="PRINTS" id="PR00502">
    <property type="entry name" value="NUDIXFAMILY"/>
</dbReference>
<dbReference type="PANTHER" id="PTHR43046:SF12">
    <property type="entry name" value="GDP-MANNOSE MANNOSYL HYDROLASE"/>
    <property type="match status" value="1"/>
</dbReference>
<dbReference type="GO" id="GO:0016787">
    <property type="term" value="F:hydrolase activity"/>
    <property type="evidence" value="ECO:0007669"/>
    <property type="project" value="UniProtKB-KW"/>
</dbReference>
<feature type="domain" description="Nudix hydrolase" evidence="5">
    <location>
        <begin position="2"/>
        <end position="129"/>
    </location>
</feature>
<dbReference type="Gene3D" id="3.90.79.10">
    <property type="entry name" value="Nucleoside Triphosphate Pyrophosphohydrolase"/>
    <property type="match status" value="1"/>
</dbReference>
<dbReference type="SUPFAM" id="SSF55811">
    <property type="entry name" value="Nudix"/>
    <property type="match status" value="1"/>
</dbReference>
<evidence type="ECO:0000256" key="3">
    <source>
        <dbReference type="ARBA" id="ARBA00022842"/>
    </source>
</evidence>
<evidence type="ECO:0000256" key="2">
    <source>
        <dbReference type="ARBA" id="ARBA00022801"/>
    </source>
</evidence>
<keyword evidence="2 4" id="KW-0378">Hydrolase</keyword>
<dbReference type="Proteomes" id="UP000027778">
    <property type="component" value="Unassembled WGS sequence"/>
</dbReference>
<evidence type="ECO:0000259" key="5">
    <source>
        <dbReference type="PROSITE" id="PS51462"/>
    </source>
</evidence>
<evidence type="ECO:0000313" key="7">
    <source>
        <dbReference type="Proteomes" id="UP000027778"/>
    </source>
</evidence>
<dbReference type="PROSITE" id="PS51462">
    <property type="entry name" value="NUDIX"/>
    <property type="match status" value="1"/>
</dbReference>
<dbReference type="InterPro" id="IPR020084">
    <property type="entry name" value="NUDIX_hydrolase_CS"/>
</dbReference>
<accession>A0A073KBF3</accession>
<dbReference type="eggNOG" id="COG1051">
    <property type="taxonomic scope" value="Bacteria"/>
</dbReference>